<dbReference type="EMBL" id="JAGIKZ010000002">
    <property type="protein sequence ID" value="MBP2239957.1"/>
    <property type="molecule type" value="Genomic_DNA"/>
</dbReference>
<name>A0ABS4RDP1_9BACI</name>
<keyword evidence="4 5" id="KW-0804">Transcription</keyword>
<dbReference type="Proteomes" id="UP001519293">
    <property type="component" value="Unassembled WGS sequence"/>
</dbReference>
<comment type="function">
    <text evidence="5">A non-essential component of RNA polymerase (RNAP).</text>
</comment>
<gene>
    <name evidence="5" type="primary">rpoY</name>
    <name evidence="6" type="ORF">J2Z40_000510</name>
</gene>
<dbReference type="HAMAP" id="MF_01553">
    <property type="entry name" value="RNApol_bact_RpoY"/>
    <property type="match status" value="1"/>
</dbReference>
<protein>
    <recommendedName>
        <fullName evidence="5">DNA-directed RNA polymerase subunit epsilon</fullName>
        <shortName evidence="5">RNAP epsilon subunit</shortName>
        <ecNumber evidence="5">2.7.7.6</ecNumber>
    </recommendedName>
    <alternativeName>
        <fullName evidence="5">RNA polymerase epsilon subunit</fullName>
    </alternativeName>
    <alternativeName>
        <fullName evidence="5">Transcriptase subunit epsilon</fullName>
    </alternativeName>
</protein>
<comment type="subunit">
    <text evidence="5">RNAP is composed of a core of 2 alpha, a beta and a beta' subunit. The core is associated with a delta subunit, and at least one of epsilon or omega. When a sigma factor is associated with the core the holoenzyme is formed, which can initiate transcription.</text>
</comment>
<dbReference type="NCBIfam" id="NF010188">
    <property type="entry name" value="PRK13667.1"/>
    <property type="match status" value="1"/>
</dbReference>
<sequence>MIFKVYFQDSKTQVPVREKTKTIYLEGKSERDVRIKLKNKPYNIEFITGLEGAFLEYEKQNEDFKVLEIE</sequence>
<evidence type="ECO:0000256" key="1">
    <source>
        <dbReference type="ARBA" id="ARBA00022478"/>
    </source>
</evidence>
<dbReference type="InterPro" id="IPR009907">
    <property type="entry name" value="RpoY"/>
</dbReference>
<keyword evidence="7" id="KW-1185">Reference proteome</keyword>
<evidence type="ECO:0000256" key="5">
    <source>
        <dbReference type="HAMAP-Rule" id="MF_01553"/>
    </source>
</evidence>
<proteinExistence type="inferred from homology"/>
<evidence type="ECO:0000313" key="6">
    <source>
        <dbReference type="EMBL" id="MBP2239957.1"/>
    </source>
</evidence>
<reference evidence="6 7" key="1">
    <citation type="submission" date="2021-03" db="EMBL/GenBank/DDBJ databases">
        <title>Genomic Encyclopedia of Type Strains, Phase IV (KMG-IV): sequencing the most valuable type-strain genomes for metagenomic binning, comparative biology and taxonomic classification.</title>
        <authorList>
            <person name="Goeker M."/>
        </authorList>
    </citation>
    <scope>NUCLEOTIDE SEQUENCE [LARGE SCALE GENOMIC DNA]</scope>
    <source>
        <strain evidence="6 7">DSM 26675</strain>
    </source>
</reference>
<accession>A0ABS4RDP1</accession>
<comment type="caution">
    <text evidence="6">The sequence shown here is derived from an EMBL/GenBank/DDBJ whole genome shotgun (WGS) entry which is preliminary data.</text>
</comment>
<dbReference type="EC" id="2.7.7.6" evidence="5"/>
<keyword evidence="1 5" id="KW-0240">DNA-directed RNA polymerase</keyword>
<dbReference type="Gene3D" id="3.10.20.730">
    <property type="entry name" value="RNAP, epsilon subunit-like"/>
    <property type="match status" value="1"/>
</dbReference>
<dbReference type="Pfam" id="PF07288">
    <property type="entry name" value="RpoY"/>
    <property type="match status" value="1"/>
</dbReference>
<evidence type="ECO:0000256" key="4">
    <source>
        <dbReference type="ARBA" id="ARBA00023163"/>
    </source>
</evidence>
<organism evidence="6 7">
    <name type="scientific">Cytobacillus eiseniae</name>
    <dbReference type="NCBI Taxonomy" id="762947"/>
    <lineage>
        <taxon>Bacteria</taxon>
        <taxon>Bacillati</taxon>
        <taxon>Bacillota</taxon>
        <taxon>Bacilli</taxon>
        <taxon>Bacillales</taxon>
        <taxon>Bacillaceae</taxon>
        <taxon>Cytobacillus</taxon>
    </lineage>
</organism>
<comment type="catalytic activity">
    <reaction evidence="5">
        <text>RNA(n) + a ribonucleoside 5'-triphosphate = RNA(n+1) + diphosphate</text>
        <dbReference type="Rhea" id="RHEA:21248"/>
        <dbReference type="Rhea" id="RHEA-COMP:14527"/>
        <dbReference type="Rhea" id="RHEA-COMP:17342"/>
        <dbReference type="ChEBI" id="CHEBI:33019"/>
        <dbReference type="ChEBI" id="CHEBI:61557"/>
        <dbReference type="ChEBI" id="CHEBI:140395"/>
        <dbReference type="EC" id="2.7.7.6"/>
    </reaction>
</comment>
<dbReference type="RefSeq" id="WP_066393188.1">
    <property type="nucleotide sequence ID" value="NZ_JAGIKZ010000002.1"/>
</dbReference>
<evidence type="ECO:0000256" key="2">
    <source>
        <dbReference type="ARBA" id="ARBA00022679"/>
    </source>
</evidence>
<evidence type="ECO:0000256" key="3">
    <source>
        <dbReference type="ARBA" id="ARBA00022695"/>
    </source>
</evidence>
<keyword evidence="2 5" id="KW-0808">Transferase</keyword>
<keyword evidence="3 5" id="KW-0548">Nucleotidyltransferase</keyword>
<comment type="similarity">
    <text evidence="5">Belongs to the RNA polymerase subunit epsilon family.</text>
</comment>
<evidence type="ECO:0000313" key="7">
    <source>
        <dbReference type="Proteomes" id="UP001519293"/>
    </source>
</evidence>